<evidence type="ECO:0000259" key="5">
    <source>
        <dbReference type="PROSITE" id="PS01124"/>
    </source>
</evidence>
<reference evidence="6 9" key="2">
    <citation type="submission" date="2021-01" db="EMBL/GenBank/DDBJ databases">
        <title>Whole genome shotgun sequence of Actinoplanes lobatus NBRC 12513.</title>
        <authorList>
            <person name="Komaki H."/>
            <person name="Tamura T."/>
        </authorList>
    </citation>
    <scope>NUCLEOTIDE SEQUENCE [LARGE SCALE GENOMIC DNA]</scope>
    <source>
        <strain evidence="6 9">NBRC 12513</strain>
    </source>
</reference>
<evidence type="ECO:0000313" key="9">
    <source>
        <dbReference type="Proteomes" id="UP000631312"/>
    </source>
</evidence>
<dbReference type="GO" id="GO:0043565">
    <property type="term" value="F:sequence-specific DNA binding"/>
    <property type="evidence" value="ECO:0007669"/>
    <property type="project" value="InterPro"/>
</dbReference>
<keyword evidence="9" id="KW-1185">Reference proteome</keyword>
<dbReference type="InterPro" id="IPR050204">
    <property type="entry name" value="AraC_XylS_family_regulators"/>
</dbReference>
<evidence type="ECO:0000313" key="7">
    <source>
        <dbReference type="EMBL" id="MBB4752586.1"/>
    </source>
</evidence>
<dbReference type="GO" id="GO:0003700">
    <property type="term" value="F:DNA-binding transcription factor activity"/>
    <property type="evidence" value="ECO:0007669"/>
    <property type="project" value="InterPro"/>
</dbReference>
<dbReference type="SMART" id="SM00342">
    <property type="entry name" value="HTH_ARAC"/>
    <property type="match status" value="1"/>
</dbReference>
<dbReference type="Proteomes" id="UP000590511">
    <property type="component" value="Unassembled WGS sequence"/>
</dbReference>
<reference evidence="7 8" key="1">
    <citation type="submission" date="2020-08" db="EMBL/GenBank/DDBJ databases">
        <title>Sequencing the genomes of 1000 actinobacteria strains.</title>
        <authorList>
            <person name="Klenk H.-P."/>
        </authorList>
    </citation>
    <scope>NUCLEOTIDE SEQUENCE [LARGE SCALE GENOMIC DNA]</scope>
    <source>
        <strain evidence="7 8">DSM 43150</strain>
    </source>
</reference>
<evidence type="ECO:0000256" key="2">
    <source>
        <dbReference type="ARBA" id="ARBA00023125"/>
    </source>
</evidence>
<evidence type="ECO:0000256" key="3">
    <source>
        <dbReference type="ARBA" id="ARBA00023163"/>
    </source>
</evidence>
<evidence type="ECO:0000313" key="6">
    <source>
        <dbReference type="EMBL" id="GIE45862.1"/>
    </source>
</evidence>
<comment type="caution">
    <text evidence="7">The sequence shown here is derived from an EMBL/GenBank/DDBJ whole genome shotgun (WGS) entry which is preliminary data.</text>
</comment>
<dbReference type="InterPro" id="IPR035418">
    <property type="entry name" value="AraC-bd_2"/>
</dbReference>
<dbReference type="RefSeq" id="WP_188124405.1">
    <property type="nucleotide sequence ID" value="NZ_BOMP01000177.1"/>
</dbReference>
<dbReference type="EMBL" id="JACHNC010000001">
    <property type="protein sequence ID" value="MBB4752586.1"/>
    <property type="molecule type" value="Genomic_DNA"/>
</dbReference>
<evidence type="ECO:0000256" key="4">
    <source>
        <dbReference type="SAM" id="MobiDB-lite"/>
    </source>
</evidence>
<protein>
    <submittedName>
        <fullName evidence="6">AraC family transcriptional regulator</fullName>
    </submittedName>
    <submittedName>
        <fullName evidence="7">AraC-like DNA-binding protein</fullName>
    </submittedName>
</protein>
<name>A0A7W7HL69_9ACTN</name>
<feature type="region of interest" description="Disordered" evidence="4">
    <location>
        <begin position="296"/>
        <end position="319"/>
    </location>
</feature>
<accession>A0A7W7HL69</accession>
<dbReference type="Gene3D" id="1.10.10.60">
    <property type="entry name" value="Homeodomain-like"/>
    <property type="match status" value="1"/>
</dbReference>
<dbReference type="EMBL" id="BOMP01000177">
    <property type="protein sequence ID" value="GIE45862.1"/>
    <property type="molecule type" value="Genomic_DNA"/>
</dbReference>
<dbReference type="InterPro" id="IPR018060">
    <property type="entry name" value="HTH_AraC"/>
</dbReference>
<sequence>MLTVFDSATIAPRERLDAWREITAASMAPTAIDVPDPEAFTARLRAMPLGNAQVATLAYTALTARRSMREIRRSDPEYYEVGLIRAGRQGIEQNDTSALVPRGNLVLWDSSVPYEAIVNGTSLAESALLQFPKRMLPLPVRQVTGLCAVSLPGTEDIGSLLAAFLASLADDRTRCTERDTLRLETIAVDLTTAVLAHHLERENPPLRSPTHTLYLRIIAFIEENLHHPELRPATIAAAHRISPRHLHRIFQQHHPAGVAAHIRTRRLDRARRDLADHRLDHLTIATIARRWGFSRPRLQPRLPTPRRHPTPRLPQPRLDPDFAHGCGGECLGAGPARHQAQRAQIGQVEERGVGDDRAPVAAHPGDRRLPRHRDQVVRHVEVVRRRRPGR</sequence>
<evidence type="ECO:0000256" key="1">
    <source>
        <dbReference type="ARBA" id="ARBA00023015"/>
    </source>
</evidence>
<dbReference type="Pfam" id="PF12833">
    <property type="entry name" value="HTH_18"/>
    <property type="match status" value="1"/>
</dbReference>
<organism evidence="7 8">
    <name type="scientific">Actinoplanes lobatus</name>
    <dbReference type="NCBI Taxonomy" id="113568"/>
    <lineage>
        <taxon>Bacteria</taxon>
        <taxon>Bacillati</taxon>
        <taxon>Actinomycetota</taxon>
        <taxon>Actinomycetes</taxon>
        <taxon>Micromonosporales</taxon>
        <taxon>Micromonosporaceae</taxon>
        <taxon>Actinoplanes</taxon>
    </lineage>
</organism>
<feature type="region of interest" description="Disordered" evidence="4">
    <location>
        <begin position="349"/>
        <end position="374"/>
    </location>
</feature>
<dbReference type="PANTHER" id="PTHR46796:SF6">
    <property type="entry name" value="ARAC SUBFAMILY"/>
    <property type="match status" value="1"/>
</dbReference>
<proteinExistence type="predicted"/>
<keyword evidence="2 7" id="KW-0238">DNA-binding</keyword>
<dbReference type="Proteomes" id="UP000631312">
    <property type="component" value="Unassembled WGS sequence"/>
</dbReference>
<dbReference type="Pfam" id="PF14525">
    <property type="entry name" value="AraC_binding_2"/>
    <property type="match status" value="1"/>
</dbReference>
<evidence type="ECO:0000313" key="8">
    <source>
        <dbReference type="Proteomes" id="UP000590511"/>
    </source>
</evidence>
<dbReference type="AlphaFoldDB" id="A0A7W7HL69"/>
<keyword evidence="3" id="KW-0804">Transcription</keyword>
<dbReference type="PROSITE" id="PS01124">
    <property type="entry name" value="HTH_ARAC_FAMILY_2"/>
    <property type="match status" value="1"/>
</dbReference>
<feature type="domain" description="HTH araC/xylS-type" evidence="5">
    <location>
        <begin position="215"/>
        <end position="294"/>
    </location>
</feature>
<keyword evidence="1" id="KW-0805">Transcription regulation</keyword>
<dbReference type="PANTHER" id="PTHR46796">
    <property type="entry name" value="HTH-TYPE TRANSCRIPTIONAL ACTIVATOR RHAS-RELATED"/>
    <property type="match status" value="1"/>
</dbReference>
<gene>
    <name evidence="6" type="ORF">Alo02nite_87600</name>
    <name evidence="7" type="ORF">BJ964_006747</name>
</gene>